<proteinExistence type="predicted"/>
<name>A0A9W6TFX7_9STRA</name>
<protein>
    <submittedName>
        <fullName evidence="1">Unnamed protein product</fullName>
    </submittedName>
</protein>
<evidence type="ECO:0000313" key="2">
    <source>
        <dbReference type="Proteomes" id="UP001165083"/>
    </source>
</evidence>
<dbReference type="OrthoDB" id="2131500at2759"/>
<sequence>MAYTDHDLTNDLEIKSVDKPQEIFAESSNEFIDKRFRRLARSHITIHQNLMFMDGLKGNFVYVKRTGPSHCSVCDRIHESDDTMLLIFNEEKQCAWWKCTHAPKETKAIRWYGRGKTETSVDEDAFAPEDIESFAAIAKETVKPQAERKLTEVQRLKLKLIKIVGDKYRRAYGSGAIYERQTDYYYTYKYSDPKLFLNHIFANDESYQLSSKKESDELLHFMKYTVHPGFAFMTIDHNYIGFSNGVYDLSTAKFINTADVPKGIQVRKYVNQKFEIIETPLFDKYFSFQFTEEEDREFIYFLIGRCLTVLDDKFDFMLMIHGQGGSGKSLLANLIKFAFG</sequence>
<organism evidence="1 2">
    <name type="scientific">Phytophthora lilii</name>
    <dbReference type="NCBI Taxonomy" id="2077276"/>
    <lineage>
        <taxon>Eukaryota</taxon>
        <taxon>Sar</taxon>
        <taxon>Stramenopiles</taxon>
        <taxon>Oomycota</taxon>
        <taxon>Peronosporomycetes</taxon>
        <taxon>Peronosporales</taxon>
        <taxon>Peronosporaceae</taxon>
        <taxon>Phytophthora</taxon>
    </lineage>
</organism>
<dbReference type="AlphaFoldDB" id="A0A9W6TFX7"/>
<dbReference type="Proteomes" id="UP001165083">
    <property type="component" value="Unassembled WGS sequence"/>
</dbReference>
<reference evidence="1" key="1">
    <citation type="submission" date="2023-04" db="EMBL/GenBank/DDBJ databases">
        <title>Phytophthora lilii NBRC 32176.</title>
        <authorList>
            <person name="Ichikawa N."/>
            <person name="Sato H."/>
            <person name="Tonouchi N."/>
        </authorList>
    </citation>
    <scope>NUCLEOTIDE SEQUENCE</scope>
    <source>
        <strain evidence="1">NBRC 32176</strain>
    </source>
</reference>
<gene>
    <name evidence="1" type="ORF">Plil01_000303500</name>
</gene>
<evidence type="ECO:0000313" key="1">
    <source>
        <dbReference type="EMBL" id="GMF12420.1"/>
    </source>
</evidence>
<accession>A0A9W6TFX7</accession>
<comment type="caution">
    <text evidence="1">The sequence shown here is derived from an EMBL/GenBank/DDBJ whole genome shotgun (WGS) entry which is preliminary data.</text>
</comment>
<dbReference type="EMBL" id="BSXW01000117">
    <property type="protein sequence ID" value="GMF12420.1"/>
    <property type="molecule type" value="Genomic_DNA"/>
</dbReference>
<keyword evidence="2" id="KW-1185">Reference proteome</keyword>